<dbReference type="PROSITE" id="PS51257">
    <property type="entry name" value="PROKAR_LIPOPROTEIN"/>
    <property type="match status" value="1"/>
</dbReference>
<dbReference type="PANTHER" id="PTHR10272:SF0">
    <property type="entry name" value="PLATELET-ACTIVATING FACTOR ACETYLHYDROLASE"/>
    <property type="match status" value="1"/>
</dbReference>
<dbReference type="InterPro" id="IPR029058">
    <property type="entry name" value="AB_hydrolase_fold"/>
</dbReference>
<dbReference type="Proteomes" id="UP000887566">
    <property type="component" value="Unplaced"/>
</dbReference>
<keyword evidence="4" id="KW-0443">Lipid metabolism</keyword>
<evidence type="ECO:0000313" key="6">
    <source>
        <dbReference type="WBParaSite" id="PSAMB.scaffold476size49999.g6409.t1"/>
    </source>
</evidence>
<keyword evidence="2" id="KW-0378">Hydrolase</keyword>
<evidence type="ECO:0000313" key="5">
    <source>
        <dbReference type="Proteomes" id="UP000887566"/>
    </source>
</evidence>
<keyword evidence="3" id="KW-0442">Lipid degradation</keyword>
<keyword evidence="5" id="KW-1185">Reference proteome</keyword>
<reference evidence="6" key="1">
    <citation type="submission" date="2022-11" db="UniProtKB">
        <authorList>
            <consortium name="WormBaseParasite"/>
        </authorList>
    </citation>
    <scope>IDENTIFICATION</scope>
</reference>
<dbReference type="PANTHER" id="PTHR10272">
    <property type="entry name" value="PLATELET-ACTIVATING FACTOR ACETYLHYDROLASE"/>
    <property type="match status" value="1"/>
</dbReference>
<dbReference type="GO" id="GO:0003847">
    <property type="term" value="F:1-alkyl-2-acetylglycerophosphocholine esterase activity"/>
    <property type="evidence" value="ECO:0007669"/>
    <property type="project" value="UniProtKB-EC"/>
</dbReference>
<dbReference type="Pfam" id="PF03403">
    <property type="entry name" value="PAF-AH_p_II"/>
    <property type="match status" value="2"/>
</dbReference>
<dbReference type="SUPFAM" id="SSF53474">
    <property type="entry name" value="alpha/beta-Hydrolases"/>
    <property type="match status" value="1"/>
</dbReference>
<name>A0A914WP34_9BILA</name>
<dbReference type="WBParaSite" id="PSAMB.scaffold476size49999.g6409.t1">
    <property type="protein sequence ID" value="PSAMB.scaffold476size49999.g6409.t1"/>
    <property type="gene ID" value="PSAMB.scaffold476size49999.g6409"/>
</dbReference>
<evidence type="ECO:0000256" key="4">
    <source>
        <dbReference type="ARBA" id="ARBA00023098"/>
    </source>
</evidence>
<accession>A0A914WP34</accession>
<dbReference type="EC" id="3.1.1.47" evidence="1"/>
<dbReference type="AlphaFoldDB" id="A0A914WP34"/>
<evidence type="ECO:0000256" key="3">
    <source>
        <dbReference type="ARBA" id="ARBA00022963"/>
    </source>
</evidence>
<sequence>MGGSGSRALVLPTPGAGALGVGCADLMVDSNGQDTGIFCRVFYPTDRKTEDLGTASLNLPIWIPRREYVAGLAAYKKQSPRKFHLVFDWLVGEYRAPAVWHDRLAAPSNDEQSKFPVVIFSHGLSACRHFYSAYCSALASHGFVVVAVEHRNVVHQSFTDFTYPCKGFVGKKMGFQGETEPVICSEAAVLMSVAFLRKHFGQTGNDDALPQLIKQYEAFALDGTTLNLDDVPTSSL</sequence>
<evidence type="ECO:0000256" key="1">
    <source>
        <dbReference type="ARBA" id="ARBA00013201"/>
    </source>
</evidence>
<dbReference type="GO" id="GO:0016042">
    <property type="term" value="P:lipid catabolic process"/>
    <property type="evidence" value="ECO:0007669"/>
    <property type="project" value="UniProtKB-KW"/>
</dbReference>
<evidence type="ECO:0000256" key="2">
    <source>
        <dbReference type="ARBA" id="ARBA00022801"/>
    </source>
</evidence>
<proteinExistence type="predicted"/>
<dbReference type="Gene3D" id="3.40.50.1820">
    <property type="entry name" value="alpha/beta hydrolase"/>
    <property type="match status" value="2"/>
</dbReference>
<organism evidence="5 6">
    <name type="scientific">Plectus sambesii</name>
    <dbReference type="NCBI Taxonomy" id="2011161"/>
    <lineage>
        <taxon>Eukaryota</taxon>
        <taxon>Metazoa</taxon>
        <taxon>Ecdysozoa</taxon>
        <taxon>Nematoda</taxon>
        <taxon>Chromadorea</taxon>
        <taxon>Plectida</taxon>
        <taxon>Plectina</taxon>
        <taxon>Plectoidea</taxon>
        <taxon>Plectidae</taxon>
        <taxon>Plectus</taxon>
    </lineage>
</organism>
<protein>
    <recommendedName>
        <fullName evidence="1">1-alkyl-2-acetylglycerophosphocholine esterase</fullName>
        <ecNumber evidence="1">3.1.1.47</ecNumber>
    </recommendedName>
</protein>